<feature type="domain" description="G" evidence="4">
    <location>
        <begin position="113"/>
        <end position="186"/>
    </location>
</feature>
<dbReference type="PIRSF" id="PIRSF006230">
    <property type="entry name" value="MG442"/>
    <property type="match status" value="1"/>
</dbReference>
<keyword evidence="3" id="KW-0963">Cytoplasm</keyword>
<dbReference type="Gene3D" id="1.10.1580.10">
    <property type="match status" value="1"/>
</dbReference>
<dbReference type="CDD" id="cd01856">
    <property type="entry name" value="YlqF"/>
    <property type="match status" value="1"/>
</dbReference>
<dbReference type="InterPro" id="IPR023179">
    <property type="entry name" value="GTP-bd_ortho_bundle_sf"/>
</dbReference>
<sequence length="274" mass="29714">MSGRTVWFPGHMAKGTRKLEGLVGKLDLILEVRDARAPEVTASPLAPSMSKICPVWKVLTKSDLADKKVTDAWLSLYRKGSGKAWAVDLLKGKIEPMRKELLKASPSHRELRLAVVGIPNVGKSALLNCLVGKKSASVGGIPGVTKGVSWYKGRGFLVVDSPGILDPKSDEHIQKALAWLGCSKAEVIGGYDAVSFRLVEFLLEKDLWYVVKDAWGVDPGEDPYETLESLGRRLGCLLPGNKVDFTLAGRRFLEAFSSGKLGAFSLERPGDLIG</sequence>
<evidence type="ECO:0000256" key="2">
    <source>
        <dbReference type="ARBA" id="ARBA00023134"/>
    </source>
</evidence>
<comment type="similarity">
    <text evidence="3">Belongs to the TRAFAC class YlqF/YawG GTPase family. MTG1 subfamily.</text>
</comment>
<dbReference type="InterPro" id="IPR016478">
    <property type="entry name" value="GTPase_MTG1"/>
</dbReference>
<dbReference type="Proteomes" id="UP001200430">
    <property type="component" value="Unassembled WGS sequence"/>
</dbReference>
<evidence type="ECO:0000313" key="6">
    <source>
        <dbReference type="Proteomes" id="UP001200430"/>
    </source>
</evidence>
<dbReference type="EMBL" id="JAKGUD010000002">
    <property type="protein sequence ID" value="MCF4141567.1"/>
    <property type="molecule type" value="Genomic_DNA"/>
</dbReference>
<evidence type="ECO:0000256" key="3">
    <source>
        <dbReference type="PIRNR" id="PIRNR006230"/>
    </source>
</evidence>
<dbReference type="Gene3D" id="3.40.50.300">
    <property type="entry name" value="P-loop containing nucleotide triphosphate hydrolases"/>
    <property type="match status" value="1"/>
</dbReference>
<gene>
    <name evidence="5" type="ORF">L2W38_01880</name>
</gene>
<comment type="function">
    <text evidence="3">Required for a late step of 50S ribosomal subunit assembly. Has GTPase activity.</text>
</comment>
<dbReference type="RefSeq" id="WP_236098048.1">
    <property type="nucleotide sequence ID" value="NZ_JAKGUD010000002.1"/>
</dbReference>
<reference evidence="5 6" key="1">
    <citation type="submission" date="2022-01" db="EMBL/GenBank/DDBJ databases">
        <title>Dethiosulfovibrio faecalis sp. nov., a novel proteolytic, non-sulfur-reducing bacterium isolated from a marine aquaculture solid waste bioreactor.</title>
        <authorList>
            <person name="Grabowski S."/>
            <person name="Apolinario E."/>
            <person name="Schneider N."/>
            <person name="Marshall C.W."/>
            <person name="Sowers K.R."/>
        </authorList>
    </citation>
    <scope>NUCLEOTIDE SEQUENCE [LARGE SCALE GENOMIC DNA]</scope>
    <source>
        <strain evidence="5 6">DSM 12537</strain>
    </source>
</reference>
<dbReference type="PANTHER" id="PTHR45782">
    <property type="entry name" value="MITOCHONDRIAL RIBOSOME-ASSOCIATED GTPASE 1"/>
    <property type="match status" value="1"/>
</dbReference>
<evidence type="ECO:0000313" key="5">
    <source>
        <dbReference type="EMBL" id="MCF4141567.1"/>
    </source>
</evidence>
<name>A0ABS9EK35_9BACT</name>
<comment type="subcellular location">
    <subcellularLocation>
        <location evidence="3">Cytoplasm</location>
    </subcellularLocation>
</comment>
<keyword evidence="1 3" id="KW-0547">Nucleotide-binding</keyword>
<dbReference type="Pfam" id="PF01926">
    <property type="entry name" value="MMR_HSR1"/>
    <property type="match status" value="1"/>
</dbReference>
<keyword evidence="6" id="KW-1185">Reference proteome</keyword>
<proteinExistence type="inferred from homology"/>
<organism evidence="5 6">
    <name type="scientific">Dethiosulfovibrio marinus</name>
    <dbReference type="NCBI Taxonomy" id="133532"/>
    <lineage>
        <taxon>Bacteria</taxon>
        <taxon>Thermotogati</taxon>
        <taxon>Synergistota</taxon>
        <taxon>Synergistia</taxon>
        <taxon>Synergistales</taxon>
        <taxon>Dethiosulfovibrionaceae</taxon>
        <taxon>Dethiosulfovibrio</taxon>
    </lineage>
</organism>
<dbReference type="PRINTS" id="PR00326">
    <property type="entry name" value="GTP1OBG"/>
</dbReference>
<dbReference type="SUPFAM" id="SSF52540">
    <property type="entry name" value="P-loop containing nucleoside triphosphate hydrolases"/>
    <property type="match status" value="1"/>
</dbReference>
<protein>
    <recommendedName>
        <fullName evidence="3">Ribosome biogenesis GTPase A</fullName>
    </recommendedName>
</protein>
<accession>A0ABS9EK35</accession>
<keyword evidence="2 3" id="KW-0342">GTP-binding</keyword>
<dbReference type="PANTHER" id="PTHR45782:SF4">
    <property type="entry name" value="MITOCHONDRIAL RIBOSOME-ASSOCIATED GTPASE 1"/>
    <property type="match status" value="1"/>
</dbReference>
<evidence type="ECO:0000256" key="1">
    <source>
        <dbReference type="ARBA" id="ARBA00022741"/>
    </source>
</evidence>
<dbReference type="InterPro" id="IPR006073">
    <property type="entry name" value="GTP-bd"/>
</dbReference>
<dbReference type="InterPro" id="IPR027417">
    <property type="entry name" value="P-loop_NTPase"/>
</dbReference>
<comment type="caution">
    <text evidence="5">The sequence shown here is derived from an EMBL/GenBank/DDBJ whole genome shotgun (WGS) entry which is preliminary data.</text>
</comment>
<evidence type="ECO:0000259" key="4">
    <source>
        <dbReference type="Pfam" id="PF01926"/>
    </source>
</evidence>